<dbReference type="InterPro" id="IPR038762">
    <property type="entry name" value="ABM_predict"/>
</dbReference>
<keyword evidence="1" id="KW-1133">Transmembrane helix</keyword>
<reference evidence="2 3" key="1">
    <citation type="submission" date="2018-10" db="EMBL/GenBank/DDBJ databases">
        <title>Sequencing the genomes of 1000 actinobacteria strains.</title>
        <authorList>
            <person name="Klenk H.-P."/>
        </authorList>
    </citation>
    <scope>NUCLEOTIDE SEQUENCE [LARGE SCALE GENOMIC DNA]</scope>
    <source>
        <strain evidence="2 3">DSM 17894</strain>
    </source>
</reference>
<comment type="caution">
    <text evidence="2">The sequence shown here is derived from an EMBL/GenBank/DDBJ whole genome shotgun (WGS) entry which is preliminary data.</text>
</comment>
<evidence type="ECO:0000313" key="3">
    <source>
        <dbReference type="Proteomes" id="UP000280008"/>
    </source>
</evidence>
<keyword evidence="1" id="KW-0472">Membrane</keyword>
<dbReference type="OrthoDB" id="6986893at2"/>
<dbReference type="PANTHER" id="PTHR40057">
    <property type="entry name" value="SLR1162 PROTEIN"/>
    <property type="match status" value="1"/>
</dbReference>
<evidence type="ECO:0008006" key="4">
    <source>
        <dbReference type="Google" id="ProtNLM"/>
    </source>
</evidence>
<dbReference type="RefSeq" id="WP_121371499.1">
    <property type="nucleotide sequence ID" value="NZ_RBKS01000001.1"/>
</dbReference>
<evidence type="ECO:0000313" key="2">
    <source>
        <dbReference type="EMBL" id="RKR76536.1"/>
    </source>
</evidence>
<organism evidence="2 3">
    <name type="scientific">Frondihabitans australicus</name>
    <dbReference type="NCBI Taxonomy" id="386892"/>
    <lineage>
        <taxon>Bacteria</taxon>
        <taxon>Bacillati</taxon>
        <taxon>Actinomycetota</taxon>
        <taxon>Actinomycetes</taxon>
        <taxon>Micrococcales</taxon>
        <taxon>Microbacteriaceae</taxon>
        <taxon>Frondihabitans</taxon>
    </lineage>
</organism>
<accession>A0A495IMY6</accession>
<sequence>MSPEETRNAATPPQATGALPVTVSITRIVDEHRIPEVTRWVQAGVNLANRYPGFLGSGWVRAHGHSLEWHMLYRFADPVLLDAWENSDDRRTWLALGRGLVTESRVEKRTGIEGWFDAPVSAAAGDDQGAGSASAAEGSAAPAVIPPRWKQATSIWVGFFPVNLAFNLLLGAVFPAWAHVPVLPKVFVTTVVLTPIMAYWVLPLATRVLRPWLMAPRRR</sequence>
<protein>
    <recommendedName>
        <fullName evidence="4">ABM domain-containing protein</fullName>
    </recommendedName>
</protein>
<dbReference type="EMBL" id="RBKS01000001">
    <property type="protein sequence ID" value="RKR76536.1"/>
    <property type="molecule type" value="Genomic_DNA"/>
</dbReference>
<gene>
    <name evidence="2" type="ORF">C8E83_3713</name>
</gene>
<name>A0A495IMY6_9MICO</name>
<dbReference type="Proteomes" id="UP000280008">
    <property type="component" value="Unassembled WGS sequence"/>
</dbReference>
<dbReference type="AlphaFoldDB" id="A0A495IMY6"/>
<dbReference type="PANTHER" id="PTHR40057:SF1">
    <property type="entry name" value="SLR1162 PROTEIN"/>
    <property type="match status" value="1"/>
</dbReference>
<dbReference type="InterPro" id="IPR011008">
    <property type="entry name" value="Dimeric_a/b-barrel"/>
</dbReference>
<evidence type="ECO:0000256" key="1">
    <source>
        <dbReference type="SAM" id="Phobius"/>
    </source>
</evidence>
<feature type="transmembrane region" description="Helical" evidence="1">
    <location>
        <begin position="186"/>
        <end position="209"/>
    </location>
</feature>
<keyword evidence="3" id="KW-1185">Reference proteome</keyword>
<dbReference type="SUPFAM" id="SSF54909">
    <property type="entry name" value="Dimeric alpha+beta barrel"/>
    <property type="match status" value="1"/>
</dbReference>
<proteinExistence type="predicted"/>
<keyword evidence="1" id="KW-0812">Transmembrane</keyword>
<feature type="transmembrane region" description="Helical" evidence="1">
    <location>
        <begin position="155"/>
        <end position="180"/>
    </location>
</feature>